<dbReference type="AlphaFoldDB" id="A0A0D0E2X4"/>
<dbReference type="Pfam" id="PF20231">
    <property type="entry name" value="DUF6589"/>
    <property type="match status" value="1"/>
</dbReference>
<gene>
    <name evidence="2" type="ORF">PAXRUDRAFT_779891</name>
</gene>
<accession>A0A0D0E2X4</accession>
<protein>
    <recommendedName>
        <fullName evidence="1">DUF6589 domain-containing protein</fullName>
    </recommendedName>
</protein>
<organism evidence="2 3">
    <name type="scientific">Paxillus rubicundulus Ve08.2h10</name>
    <dbReference type="NCBI Taxonomy" id="930991"/>
    <lineage>
        <taxon>Eukaryota</taxon>
        <taxon>Fungi</taxon>
        <taxon>Dikarya</taxon>
        <taxon>Basidiomycota</taxon>
        <taxon>Agaricomycotina</taxon>
        <taxon>Agaricomycetes</taxon>
        <taxon>Agaricomycetidae</taxon>
        <taxon>Boletales</taxon>
        <taxon>Paxilineae</taxon>
        <taxon>Paxillaceae</taxon>
        <taxon>Paxillus</taxon>
    </lineage>
</organism>
<feature type="non-terminal residue" evidence="2">
    <location>
        <position position="234"/>
    </location>
</feature>
<dbReference type="EMBL" id="KN825063">
    <property type="protein sequence ID" value="KIK95114.1"/>
    <property type="molecule type" value="Genomic_DNA"/>
</dbReference>
<proteinExistence type="predicted"/>
<reference evidence="2 3" key="1">
    <citation type="submission" date="2014-04" db="EMBL/GenBank/DDBJ databases">
        <authorList>
            <consortium name="DOE Joint Genome Institute"/>
            <person name="Kuo A."/>
            <person name="Kohler A."/>
            <person name="Jargeat P."/>
            <person name="Nagy L.G."/>
            <person name="Floudas D."/>
            <person name="Copeland A."/>
            <person name="Barry K.W."/>
            <person name="Cichocki N."/>
            <person name="Veneault-Fourrey C."/>
            <person name="LaButti K."/>
            <person name="Lindquist E.A."/>
            <person name="Lipzen A."/>
            <person name="Lundell T."/>
            <person name="Morin E."/>
            <person name="Murat C."/>
            <person name="Sun H."/>
            <person name="Tunlid A."/>
            <person name="Henrissat B."/>
            <person name="Grigoriev I.V."/>
            <person name="Hibbett D.S."/>
            <person name="Martin F."/>
            <person name="Nordberg H.P."/>
            <person name="Cantor M.N."/>
            <person name="Hua S.X."/>
        </authorList>
    </citation>
    <scope>NUCLEOTIDE SEQUENCE [LARGE SCALE GENOMIC DNA]</scope>
    <source>
        <strain evidence="2 3">Ve08.2h10</strain>
    </source>
</reference>
<name>A0A0D0E2X4_9AGAM</name>
<dbReference type="InterPro" id="IPR046496">
    <property type="entry name" value="DUF6589"/>
</dbReference>
<dbReference type="OrthoDB" id="2690697at2759"/>
<dbReference type="InParanoid" id="A0A0D0E2X4"/>
<keyword evidence="3" id="KW-1185">Reference proteome</keyword>
<evidence type="ECO:0000259" key="1">
    <source>
        <dbReference type="Pfam" id="PF20231"/>
    </source>
</evidence>
<feature type="domain" description="DUF6589" evidence="1">
    <location>
        <begin position="137"/>
        <end position="234"/>
    </location>
</feature>
<sequence>MSTLKACHAVVTQLAKQRSNQSNYFTAPFTLSLWMSGASHQMIKALHRCSLCISFPLLLNLINNLAKHCLERASQIAQGPHLMCYDNINISTSIFIKQCSSAPAKVQSGTFAILYEVHSGSLEQMCLAPMLQRAQNATDLHFNSDIRPTSDQQLSFQSQLQIHIIDILLNNCSSFSTYNHSSASSLQHKEHCKLPAAGHCTKQYPLQTSTIDKSLITGNIAVVHNIYVNQLKMT</sequence>
<evidence type="ECO:0000313" key="2">
    <source>
        <dbReference type="EMBL" id="KIK95114.1"/>
    </source>
</evidence>
<dbReference type="HOGENOM" id="CLU_1187453_0_0_1"/>
<reference evidence="3" key="2">
    <citation type="submission" date="2015-01" db="EMBL/GenBank/DDBJ databases">
        <title>Evolutionary Origins and Diversification of the Mycorrhizal Mutualists.</title>
        <authorList>
            <consortium name="DOE Joint Genome Institute"/>
            <consortium name="Mycorrhizal Genomics Consortium"/>
            <person name="Kohler A."/>
            <person name="Kuo A."/>
            <person name="Nagy L.G."/>
            <person name="Floudas D."/>
            <person name="Copeland A."/>
            <person name="Barry K.W."/>
            <person name="Cichocki N."/>
            <person name="Veneault-Fourrey C."/>
            <person name="LaButti K."/>
            <person name="Lindquist E.A."/>
            <person name="Lipzen A."/>
            <person name="Lundell T."/>
            <person name="Morin E."/>
            <person name="Murat C."/>
            <person name="Riley R."/>
            <person name="Ohm R."/>
            <person name="Sun H."/>
            <person name="Tunlid A."/>
            <person name="Henrissat B."/>
            <person name="Grigoriev I.V."/>
            <person name="Hibbett D.S."/>
            <person name="Martin F."/>
        </authorList>
    </citation>
    <scope>NUCLEOTIDE SEQUENCE [LARGE SCALE GENOMIC DNA]</scope>
    <source>
        <strain evidence="3">Ve08.2h10</strain>
    </source>
</reference>
<evidence type="ECO:0000313" key="3">
    <source>
        <dbReference type="Proteomes" id="UP000054538"/>
    </source>
</evidence>
<dbReference type="Proteomes" id="UP000054538">
    <property type="component" value="Unassembled WGS sequence"/>
</dbReference>